<evidence type="ECO:0000256" key="4">
    <source>
        <dbReference type="ARBA" id="ARBA00023136"/>
    </source>
</evidence>
<dbReference type="GO" id="GO:0016020">
    <property type="term" value="C:membrane"/>
    <property type="evidence" value="ECO:0007669"/>
    <property type="project" value="UniProtKB-SubCell"/>
</dbReference>
<keyword evidence="4 5" id="KW-0472">Membrane</keyword>
<dbReference type="PANTHER" id="PTHR37422:SF21">
    <property type="entry name" value="EXOQ-LIKE PROTEIN"/>
    <property type="match status" value="1"/>
</dbReference>
<feature type="transmembrane region" description="Helical" evidence="5">
    <location>
        <begin position="72"/>
        <end position="93"/>
    </location>
</feature>
<feature type="transmembrane region" description="Helical" evidence="5">
    <location>
        <begin position="255"/>
        <end position="270"/>
    </location>
</feature>
<evidence type="ECO:0000313" key="9">
    <source>
        <dbReference type="Proteomes" id="UP000310016"/>
    </source>
</evidence>
<feature type="domain" description="Virulence factor membrane-bound polymerase C-terminal" evidence="7">
    <location>
        <begin position="441"/>
        <end position="613"/>
    </location>
</feature>
<evidence type="ECO:0000256" key="2">
    <source>
        <dbReference type="ARBA" id="ARBA00022692"/>
    </source>
</evidence>
<feature type="transmembrane region" description="Helical" evidence="5">
    <location>
        <begin position="438"/>
        <end position="455"/>
    </location>
</feature>
<evidence type="ECO:0000256" key="3">
    <source>
        <dbReference type="ARBA" id="ARBA00022989"/>
    </source>
</evidence>
<keyword evidence="3 5" id="KW-1133">Transmembrane helix</keyword>
<dbReference type="PANTHER" id="PTHR37422">
    <property type="entry name" value="TEICHURONIC ACID BIOSYNTHESIS PROTEIN TUAE"/>
    <property type="match status" value="1"/>
</dbReference>
<keyword evidence="2 5" id="KW-0812">Transmembrane</keyword>
<reference evidence="8 9" key="1">
    <citation type="submission" date="2019-04" db="EMBL/GenBank/DDBJ databases">
        <title>Chitiniphilus eburnea sp. nov., a novel chitinolytic bacterium isolated from aquaculture sludge.</title>
        <authorList>
            <person name="Sheng M."/>
        </authorList>
    </citation>
    <scope>NUCLEOTIDE SEQUENCE [LARGE SCALE GENOMIC DNA]</scope>
    <source>
        <strain evidence="8 9">HX-2-15</strain>
    </source>
</reference>
<feature type="transmembrane region" description="Helical" evidence="5">
    <location>
        <begin position="232"/>
        <end position="248"/>
    </location>
</feature>
<evidence type="ECO:0000256" key="5">
    <source>
        <dbReference type="SAM" id="Phobius"/>
    </source>
</evidence>
<feature type="transmembrane region" description="Helical" evidence="5">
    <location>
        <begin position="162"/>
        <end position="179"/>
    </location>
</feature>
<dbReference type="Pfam" id="PF11846">
    <property type="entry name" value="Wzy_C_2"/>
    <property type="match status" value="1"/>
</dbReference>
<evidence type="ECO:0000259" key="6">
    <source>
        <dbReference type="Pfam" id="PF04932"/>
    </source>
</evidence>
<feature type="transmembrane region" description="Helical" evidence="5">
    <location>
        <begin position="491"/>
        <end position="518"/>
    </location>
</feature>
<sequence length="651" mass="71817">MCCRNACWQSRCACCSNWAAWLPDGWGAAHRWAGRPDAKRAQGRGAAYSKRLQASPARPVTLRVFPPGHLFMPLRIFQVLLVLLVSLPFAIPYKYSPNAVFPSEVAAFGLSALLVLAALALPRDGKRAPVPWMAWPWLTLAMVIGLQCVVLDTPYWSLRLIPIAYLVVGALSVLALARAKDAYGWMPLLDALAWGLLMGTLINSGMALPQVVDKLLSGSGRVYGTIGQANMYGHYLAWGLAGTAWLGARRQVPRWVFWTMTTWLVISLAWCGSRSVLLYAGAWLVLGGLAGWRVRDEETRRFGRYLLGAALAMLAGQVFTPLLNDLIALLIGQDHNVPTALERLGSNGARRLAEWHKAWLAFLAHPLLGVGWGSYPAYSVSLHDAPELARVMESKLFTHSHNSLLNLLAETGVVGALCVLSGLVAGVVGLWRRPDSPVVWLGAALLSVSLLHSLVEYPLWYFHYLGPFVLFCVVFYDAAPSWRLPDSAARAVSVVFGALGLALTFVGVQSYMLIWPLMTPSKSPTESMQQILRLEAMRRHPLTDFYADFALSNYVVANQSEIDWKLSVLDPLNRVRPYPAQLGKAALLHALRGEEAEARRLMHEAVYAYPANLDWFGQMPLPYQNVPAVAAMLQEVEQAKAFFATLKQPLR</sequence>
<evidence type="ECO:0000256" key="1">
    <source>
        <dbReference type="ARBA" id="ARBA00004141"/>
    </source>
</evidence>
<protein>
    <submittedName>
        <fullName evidence="8">Uncharacterized protein</fullName>
    </submittedName>
</protein>
<keyword evidence="9" id="KW-1185">Reference proteome</keyword>
<dbReference type="Proteomes" id="UP000310016">
    <property type="component" value="Unassembled WGS sequence"/>
</dbReference>
<dbReference type="InterPro" id="IPR007016">
    <property type="entry name" value="O-antigen_ligase-rel_domated"/>
</dbReference>
<comment type="caution">
    <text evidence="8">The sequence shown here is derived from an EMBL/GenBank/DDBJ whole genome shotgun (WGS) entry which is preliminary data.</text>
</comment>
<dbReference type="InterPro" id="IPR021797">
    <property type="entry name" value="Wzy_C_2"/>
</dbReference>
<accession>A0A4U0QD51</accession>
<dbReference type="InterPro" id="IPR051533">
    <property type="entry name" value="WaaL-like"/>
</dbReference>
<feature type="transmembrane region" description="Helical" evidence="5">
    <location>
        <begin position="306"/>
        <end position="331"/>
    </location>
</feature>
<dbReference type="AlphaFoldDB" id="A0A4U0QD51"/>
<evidence type="ECO:0000313" key="8">
    <source>
        <dbReference type="EMBL" id="TJZ79080.1"/>
    </source>
</evidence>
<feature type="transmembrane region" description="Helical" evidence="5">
    <location>
        <begin position="105"/>
        <end position="122"/>
    </location>
</feature>
<evidence type="ECO:0000259" key="7">
    <source>
        <dbReference type="Pfam" id="PF11846"/>
    </source>
</evidence>
<dbReference type="OrthoDB" id="4448at2"/>
<dbReference type="EMBL" id="SUMF01000001">
    <property type="protein sequence ID" value="TJZ79080.1"/>
    <property type="molecule type" value="Genomic_DNA"/>
</dbReference>
<comment type="subcellular location">
    <subcellularLocation>
        <location evidence="1">Membrane</location>
        <topology evidence="1">Multi-pass membrane protein</topology>
    </subcellularLocation>
</comment>
<gene>
    <name evidence="8" type="ORF">FAZ21_01995</name>
</gene>
<proteinExistence type="predicted"/>
<name>A0A4U0QD51_9NEIS</name>
<dbReference type="Pfam" id="PF04932">
    <property type="entry name" value="Wzy_C"/>
    <property type="match status" value="1"/>
</dbReference>
<feature type="transmembrane region" description="Helical" evidence="5">
    <location>
        <begin position="191"/>
        <end position="212"/>
    </location>
</feature>
<feature type="transmembrane region" description="Helical" evidence="5">
    <location>
        <begin position="412"/>
        <end position="431"/>
    </location>
</feature>
<feature type="transmembrane region" description="Helical" evidence="5">
    <location>
        <begin position="134"/>
        <end position="156"/>
    </location>
</feature>
<feature type="transmembrane region" description="Helical" evidence="5">
    <location>
        <begin position="276"/>
        <end position="294"/>
    </location>
</feature>
<feature type="domain" description="O-antigen ligase-related" evidence="6">
    <location>
        <begin position="263"/>
        <end position="419"/>
    </location>
</feature>
<organism evidence="8 9">
    <name type="scientific">Chitiniphilus eburneus</name>
    <dbReference type="NCBI Taxonomy" id="2571148"/>
    <lineage>
        <taxon>Bacteria</taxon>
        <taxon>Pseudomonadati</taxon>
        <taxon>Pseudomonadota</taxon>
        <taxon>Betaproteobacteria</taxon>
        <taxon>Neisseriales</taxon>
        <taxon>Chitinibacteraceae</taxon>
        <taxon>Chitiniphilus</taxon>
    </lineage>
</organism>
<feature type="transmembrane region" description="Helical" evidence="5">
    <location>
        <begin position="461"/>
        <end position="479"/>
    </location>
</feature>